<comment type="caution">
    <text evidence="2">The sequence shown here is derived from an EMBL/GenBank/DDBJ whole genome shotgun (WGS) entry which is preliminary data.</text>
</comment>
<protein>
    <submittedName>
        <fullName evidence="2">GIY-YIG nuclease family protein</fullName>
    </submittedName>
</protein>
<dbReference type="Proteomes" id="UP000298127">
    <property type="component" value="Unassembled WGS sequence"/>
</dbReference>
<accession>A0A4Y9R4M9</accession>
<evidence type="ECO:0000259" key="1">
    <source>
        <dbReference type="SMART" id="SM00974"/>
    </source>
</evidence>
<dbReference type="RefSeq" id="WP_135119552.1">
    <property type="nucleotide sequence ID" value="NZ_SPQZ01000002.1"/>
</dbReference>
<name>A0A4Y9R4M9_9MICO</name>
<feature type="domain" description="Bacteriophage T5 Orf172 DNA-binding" evidence="1">
    <location>
        <begin position="99"/>
        <end position="167"/>
    </location>
</feature>
<dbReference type="InterPro" id="IPR018306">
    <property type="entry name" value="Phage_T5_Orf172_DNA-bd"/>
</dbReference>
<organism evidence="2 3">
    <name type="scientific">Orlajensenia leifsoniae</name>
    <dbReference type="NCBI Taxonomy" id="2561933"/>
    <lineage>
        <taxon>Bacteria</taxon>
        <taxon>Bacillati</taxon>
        <taxon>Actinomycetota</taxon>
        <taxon>Actinomycetes</taxon>
        <taxon>Micrococcales</taxon>
        <taxon>Microbacteriaceae</taxon>
        <taxon>Orlajensenia</taxon>
    </lineage>
</organism>
<evidence type="ECO:0000313" key="2">
    <source>
        <dbReference type="EMBL" id="TFV99068.1"/>
    </source>
</evidence>
<reference evidence="2 3" key="1">
    <citation type="journal article" date="2018" name="J. Microbiol.">
        <title>Leifsonia flava sp. nov., a novel actinobacterium isolated from the rhizosphere of Aquilegia viridiflora.</title>
        <authorList>
            <person name="Cai Y."/>
            <person name="Tao W.Z."/>
            <person name="Ma Y.J."/>
            <person name="Cheng J."/>
            <person name="Zhang M.Y."/>
            <person name="Zhang Y.X."/>
        </authorList>
    </citation>
    <scope>NUCLEOTIDE SEQUENCE [LARGE SCALE GENOMIC DNA]</scope>
    <source>
        <strain evidence="2 3">SYP-B2174</strain>
    </source>
</reference>
<dbReference type="AlphaFoldDB" id="A0A4Y9R4M9"/>
<sequence length="189" mass="20686">MESIGRSCGITLSDGSGCSGLVATDAALNLCEHHLLDAADLAARKVGVTDVLPSPCLACGSRLGVSYPSGWLCAICEWRHGESPDGEFPPPRLDVVYYIRFGELIKIGTSANPRRRIASLPHDEVLAFERGDRRLEQRRHAQFASQQVNGGEWFHTHDALLQHIDIVRGGIDPWDAHARWLSALLALRG</sequence>
<dbReference type="EMBL" id="SPQZ01000002">
    <property type="protein sequence ID" value="TFV99068.1"/>
    <property type="molecule type" value="Genomic_DNA"/>
</dbReference>
<evidence type="ECO:0000313" key="3">
    <source>
        <dbReference type="Proteomes" id="UP000298127"/>
    </source>
</evidence>
<proteinExistence type="predicted"/>
<keyword evidence="3" id="KW-1185">Reference proteome</keyword>
<gene>
    <name evidence="2" type="ORF">E4M00_06120</name>
</gene>
<dbReference type="SMART" id="SM00974">
    <property type="entry name" value="T5orf172"/>
    <property type="match status" value="1"/>
</dbReference>
<dbReference type="Pfam" id="PF13455">
    <property type="entry name" value="MUG113"/>
    <property type="match status" value="1"/>
</dbReference>